<keyword evidence="1" id="KW-0812">Transmembrane</keyword>
<keyword evidence="1" id="KW-0472">Membrane</keyword>
<proteinExistence type="predicted"/>
<evidence type="ECO:0000313" key="2">
    <source>
        <dbReference type="EMBL" id="RCN33936.1"/>
    </source>
</evidence>
<dbReference type="AlphaFoldDB" id="A0A368FP44"/>
<dbReference type="EMBL" id="JOJR01000847">
    <property type="protein sequence ID" value="RCN33936.1"/>
    <property type="molecule type" value="Genomic_DNA"/>
</dbReference>
<organism evidence="2 3">
    <name type="scientific">Ancylostoma caninum</name>
    <name type="common">Dog hookworm</name>
    <dbReference type="NCBI Taxonomy" id="29170"/>
    <lineage>
        <taxon>Eukaryota</taxon>
        <taxon>Metazoa</taxon>
        <taxon>Ecdysozoa</taxon>
        <taxon>Nematoda</taxon>
        <taxon>Chromadorea</taxon>
        <taxon>Rhabditida</taxon>
        <taxon>Rhabditina</taxon>
        <taxon>Rhabditomorpha</taxon>
        <taxon>Strongyloidea</taxon>
        <taxon>Ancylostomatidae</taxon>
        <taxon>Ancylostomatinae</taxon>
        <taxon>Ancylostoma</taxon>
    </lineage>
</organism>
<gene>
    <name evidence="2" type="ORF">ANCCAN_20225</name>
</gene>
<feature type="non-terminal residue" evidence="2">
    <location>
        <position position="144"/>
    </location>
</feature>
<name>A0A368FP44_ANCCA</name>
<accession>A0A368FP44</accession>
<reference evidence="2 3" key="1">
    <citation type="submission" date="2014-10" db="EMBL/GenBank/DDBJ databases">
        <title>Draft genome of the hookworm Ancylostoma caninum.</title>
        <authorList>
            <person name="Mitreva M."/>
        </authorList>
    </citation>
    <scope>NUCLEOTIDE SEQUENCE [LARGE SCALE GENOMIC DNA]</scope>
    <source>
        <strain evidence="2 3">Baltimore</strain>
    </source>
</reference>
<feature type="transmembrane region" description="Helical" evidence="1">
    <location>
        <begin position="107"/>
        <end position="132"/>
    </location>
</feature>
<keyword evidence="3" id="KW-1185">Reference proteome</keyword>
<sequence length="144" mass="16672">MKRLHKPLLITRVLFLWLAFFVLWSVEVGFAFRLYALNPSMTSTKAGLFVTLIMFICPLPCMIIVNILFYNSLGTEEQEQEFIRKKNLNIHDGMAFFILVPEEIADFIIFCVCSGFFSLLLLFVISGIIIIMNRTFSKRKSQMS</sequence>
<feature type="transmembrane region" description="Helical" evidence="1">
    <location>
        <begin position="48"/>
        <end position="70"/>
    </location>
</feature>
<evidence type="ECO:0000313" key="3">
    <source>
        <dbReference type="Proteomes" id="UP000252519"/>
    </source>
</evidence>
<dbReference type="OrthoDB" id="5896258at2759"/>
<feature type="transmembrane region" description="Helical" evidence="1">
    <location>
        <begin position="14"/>
        <end position="36"/>
    </location>
</feature>
<dbReference type="Proteomes" id="UP000252519">
    <property type="component" value="Unassembled WGS sequence"/>
</dbReference>
<keyword evidence="1" id="KW-1133">Transmembrane helix</keyword>
<protein>
    <submittedName>
        <fullName evidence="2">Uncharacterized protein</fullName>
    </submittedName>
</protein>
<evidence type="ECO:0000256" key="1">
    <source>
        <dbReference type="SAM" id="Phobius"/>
    </source>
</evidence>
<comment type="caution">
    <text evidence="2">The sequence shown here is derived from an EMBL/GenBank/DDBJ whole genome shotgun (WGS) entry which is preliminary data.</text>
</comment>